<keyword evidence="4" id="KW-1185">Reference proteome</keyword>
<dbReference type="Proteomes" id="UP000054485">
    <property type="component" value="Unassembled WGS sequence"/>
</dbReference>
<gene>
    <name evidence="3" type="ORF">CY34DRAFT_13649</name>
</gene>
<evidence type="ECO:0000256" key="1">
    <source>
        <dbReference type="SAM" id="MobiDB-lite"/>
    </source>
</evidence>
<feature type="region of interest" description="Disordered" evidence="1">
    <location>
        <begin position="157"/>
        <end position="204"/>
    </location>
</feature>
<dbReference type="HOGENOM" id="CLU_1152395_0_0_1"/>
<accession>A0A0D0B218</accession>
<feature type="compositionally biased region" description="Basic and acidic residues" evidence="1">
    <location>
        <begin position="182"/>
        <end position="204"/>
    </location>
</feature>
<dbReference type="InParanoid" id="A0A0D0B218"/>
<dbReference type="AlphaFoldDB" id="A0A0D0B218"/>
<evidence type="ECO:0008006" key="5">
    <source>
        <dbReference type="Google" id="ProtNLM"/>
    </source>
</evidence>
<evidence type="ECO:0000313" key="4">
    <source>
        <dbReference type="Proteomes" id="UP000054485"/>
    </source>
</evidence>
<keyword evidence="2" id="KW-0732">Signal</keyword>
<proteinExistence type="predicted"/>
<name>A0A0D0B218_9AGAM</name>
<feature type="signal peptide" evidence="2">
    <location>
        <begin position="1"/>
        <end position="31"/>
    </location>
</feature>
<reference evidence="3 4" key="1">
    <citation type="submission" date="2014-04" db="EMBL/GenBank/DDBJ databases">
        <authorList>
            <consortium name="DOE Joint Genome Institute"/>
            <person name="Kuo A."/>
            <person name="Ruytinx J."/>
            <person name="Rineau F."/>
            <person name="Colpaert J."/>
            <person name="Kohler A."/>
            <person name="Nagy L.G."/>
            <person name="Floudas D."/>
            <person name="Copeland A."/>
            <person name="Barry K.W."/>
            <person name="Cichocki N."/>
            <person name="Veneault-Fourrey C."/>
            <person name="LaButti K."/>
            <person name="Lindquist E.A."/>
            <person name="Lipzen A."/>
            <person name="Lundell T."/>
            <person name="Morin E."/>
            <person name="Murat C."/>
            <person name="Sun H."/>
            <person name="Tunlid A."/>
            <person name="Henrissat B."/>
            <person name="Grigoriev I.V."/>
            <person name="Hibbett D.S."/>
            <person name="Martin F."/>
            <person name="Nordberg H.P."/>
            <person name="Cantor M.N."/>
            <person name="Hua S.X."/>
        </authorList>
    </citation>
    <scope>NUCLEOTIDE SEQUENCE [LARGE SCALE GENOMIC DNA]</scope>
    <source>
        <strain evidence="3 4">UH-Slu-Lm8-n1</strain>
    </source>
</reference>
<evidence type="ECO:0000313" key="3">
    <source>
        <dbReference type="EMBL" id="KIK40522.1"/>
    </source>
</evidence>
<dbReference type="OrthoDB" id="2680056at2759"/>
<protein>
    <recommendedName>
        <fullName evidence="5">RPA43 OB domain-containing protein</fullName>
    </recommendedName>
</protein>
<reference evidence="4" key="2">
    <citation type="submission" date="2015-01" db="EMBL/GenBank/DDBJ databases">
        <title>Evolutionary Origins and Diversification of the Mycorrhizal Mutualists.</title>
        <authorList>
            <consortium name="DOE Joint Genome Institute"/>
            <consortium name="Mycorrhizal Genomics Consortium"/>
            <person name="Kohler A."/>
            <person name="Kuo A."/>
            <person name="Nagy L.G."/>
            <person name="Floudas D."/>
            <person name="Copeland A."/>
            <person name="Barry K.W."/>
            <person name="Cichocki N."/>
            <person name="Veneault-Fourrey C."/>
            <person name="LaButti K."/>
            <person name="Lindquist E.A."/>
            <person name="Lipzen A."/>
            <person name="Lundell T."/>
            <person name="Morin E."/>
            <person name="Murat C."/>
            <person name="Riley R."/>
            <person name="Ohm R."/>
            <person name="Sun H."/>
            <person name="Tunlid A."/>
            <person name="Henrissat B."/>
            <person name="Grigoriev I.V."/>
            <person name="Hibbett D.S."/>
            <person name="Martin F."/>
        </authorList>
    </citation>
    <scope>NUCLEOTIDE SEQUENCE [LARGE SCALE GENOMIC DNA]</scope>
    <source>
        <strain evidence="4">UH-Slu-Lm8-n1</strain>
    </source>
</reference>
<organism evidence="3 4">
    <name type="scientific">Suillus luteus UH-Slu-Lm8-n1</name>
    <dbReference type="NCBI Taxonomy" id="930992"/>
    <lineage>
        <taxon>Eukaryota</taxon>
        <taxon>Fungi</taxon>
        <taxon>Dikarya</taxon>
        <taxon>Basidiomycota</taxon>
        <taxon>Agaricomycotina</taxon>
        <taxon>Agaricomycetes</taxon>
        <taxon>Agaricomycetidae</taxon>
        <taxon>Boletales</taxon>
        <taxon>Suillineae</taxon>
        <taxon>Suillaceae</taxon>
        <taxon>Suillus</taxon>
    </lineage>
</organism>
<evidence type="ECO:0000256" key="2">
    <source>
        <dbReference type="SAM" id="SignalP"/>
    </source>
</evidence>
<sequence length="241" mass="26319">MSAVDLCCCTSWLPLALFMACYIALPDSDLAVSILTFGANTASSEDGIYLMHTQAMIGLGLTDQGTSTHALHFYAIDELQPLDDGIHALPMLIVAGKQNIHVRCYYPQGHPHLSKTPLPSASKHVIVQGTILRIENEHCVLTVKDIAFGPSDNVVAGPTSDVISSTPSKGFDWSGKKKRNTKSKDGTDEKGKEKTKRTQEDDKEHDIILCQPLKLCGVDYLACEAQRQRHKEKNASDELTG</sequence>
<feature type="chain" id="PRO_5002207516" description="RPA43 OB domain-containing protein" evidence="2">
    <location>
        <begin position="32"/>
        <end position="241"/>
    </location>
</feature>
<dbReference type="EMBL" id="KN835299">
    <property type="protein sequence ID" value="KIK40522.1"/>
    <property type="molecule type" value="Genomic_DNA"/>
</dbReference>